<evidence type="ECO:0000256" key="5">
    <source>
        <dbReference type="ARBA" id="ARBA00022801"/>
    </source>
</evidence>
<evidence type="ECO:0000313" key="11">
    <source>
        <dbReference type="Proteomes" id="UP000432089"/>
    </source>
</evidence>
<evidence type="ECO:0000259" key="9">
    <source>
        <dbReference type="Pfam" id="PF07687"/>
    </source>
</evidence>
<evidence type="ECO:0000256" key="2">
    <source>
        <dbReference type="ARBA" id="ARBA00006153"/>
    </source>
</evidence>
<protein>
    <submittedName>
        <fullName evidence="10">Zn-dependent hydrolase</fullName>
    </submittedName>
</protein>
<dbReference type="NCBIfam" id="NF009531">
    <property type="entry name" value="PRK12893.1-5"/>
    <property type="match status" value="1"/>
</dbReference>
<comment type="similarity">
    <text evidence="2">Belongs to the peptidase M20 family.</text>
</comment>
<feature type="binding site" evidence="7">
    <location>
        <position position="83"/>
    </location>
    <ligand>
        <name>Zn(2+)</name>
        <dbReference type="ChEBI" id="CHEBI:29105"/>
        <label>1</label>
    </ligand>
</feature>
<feature type="binding site" evidence="8">
    <location>
        <position position="298"/>
    </location>
    <ligand>
        <name>allantoate</name>
        <dbReference type="ChEBI" id="CHEBI:17536"/>
    </ligand>
</feature>
<dbReference type="SUPFAM" id="SSF53187">
    <property type="entry name" value="Zn-dependent exopeptidases"/>
    <property type="match status" value="1"/>
</dbReference>
<dbReference type="InterPro" id="IPR002933">
    <property type="entry name" value="Peptidase_M20"/>
</dbReference>
<evidence type="ECO:0000256" key="6">
    <source>
        <dbReference type="ARBA" id="ARBA00023211"/>
    </source>
</evidence>
<keyword evidence="7" id="KW-0862">Zinc</keyword>
<keyword evidence="5 10" id="KW-0378">Hydrolase</keyword>
<dbReference type="PIRSF" id="PIRSF001235">
    <property type="entry name" value="Amidase_carbamoylase"/>
    <property type="match status" value="1"/>
</dbReference>
<feature type="binding site" evidence="7">
    <location>
        <position position="196"/>
    </location>
    <ligand>
        <name>Zn(2+)</name>
        <dbReference type="ChEBI" id="CHEBI:29105"/>
        <label>1</label>
    </ligand>
</feature>
<evidence type="ECO:0000256" key="8">
    <source>
        <dbReference type="PIRSR" id="PIRSR001235-2"/>
    </source>
</evidence>
<dbReference type="EMBL" id="VZDO01000023">
    <property type="protein sequence ID" value="KAB0676415.1"/>
    <property type="molecule type" value="Genomic_DNA"/>
</dbReference>
<proteinExistence type="inferred from homology"/>
<dbReference type="PROSITE" id="PS00758">
    <property type="entry name" value="ARGE_DAPE_CPG2_1"/>
    <property type="match status" value="1"/>
</dbReference>
<dbReference type="InterPro" id="IPR010158">
    <property type="entry name" value="Amidase_Cbmase"/>
</dbReference>
<comment type="caution">
    <text evidence="10">The sequence shown here is derived from an EMBL/GenBank/DDBJ whole genome shotgun (WGS) entry which is preliminary data.</text>
</comment>
<organism evidence="10 11">
    <name type="scientific">Plantimonas leprariae</name>
    <dbReference type="NCBI Taxonomy" id="2615207"/>
    <lineage>
        <taxon>Bacteria</taxon>
        <taxon>Pseudomonadati</taxon>
        <taxon>Pseudomonadota</taxon>
        <taxon>Alphaproteobacteria</taxon>
        <taxon>Hyphomicrobiales</taxon>
        <taxon>Aurantimonadaceae</taxon>
        <taxon>Plantimonas</taxon>
    </lineage>
</organism>
<evidence type="ECO:0000256" key="7">
    <source>
        <dbReference type="PIRSR" id="PIRSR001235-1"/>
    </source>
</evidence>
<dbReference type="GO" id="GO:0016813">
    <property type="term" value="F:hydrolase activity, acting on carbon-nitrogen (but not peptide) bonds, in linear amidines"/>
    <property type="evidence" value="ECO:0007669"/>
    <property type="project" value="InterPro"/>
</dbReference>
<dbReference type="Gene3D" id="3.40.630.10">
    <property type="entry name" value="Zn peptidases"/>
    <property type="match status" value="1"/>
</dbReference>
<evidence type="ECO:0000256" key="3">
    <source>
        <dbReference type="ARBA" id="ARBA00011738"/>
    </source>
</evidence>
<dbReference type="Proteomes" id="UP000432089">
    <property type="component" value="Unassembled WGS sequence"/>
</dbReference>
<dbReference type="RefSeq" id="WP_150973362.1">
    <property type="nucleotide sequence ID" value="NZ_VZDO01000023.1"/>
</dbReference>
<keyword evidence="6" id="KW-0464">Manganese</keyword>
<feature type="binding site" evidence="8">
    <location>
        <position position="285"/>
    </location>
    <ligand>
        <name>allantoate</name>
        <dbReference type="ChEBI" id="CHEBI:17536"/>
    </ligand>
</feature>
<dbReference type="Pfam" id="PF07687">
    <property type="entry name" value="M20_dimer"/>
    <property type="match status" value="1"/>
</dbReference>
<reference evidence="10 11" key="1">
    <citation type="submission" date="2019-09" db="EMBL/GenBank/DDBJ databases">
        <title>YIM 132180 draft genome.</title>
        <authorList>
            <person name="Zhang K."/>
        </authorList>
    </citation>
    <scope>NUCLEOTIDE SEQUENCE [LARGE SCALE GENOMIC DNA]</scope>
    <source>
        <strain evidence="10 11">YIM 132180</strain>
    </source>
</reference>
<feature type="binding site" evidence="7">
    <location>
        <position position="129"/>
    </location>
    <ligand>
        <name>Zn(2+)</name>
        <dbReference type="ChEBI" id="CHEBI:29105"/>
        <label>2</label>
    </ligand>
</feature>
<evidence type="ECO:0000256" key="1">
    <source>
        <dbReference type="ARBA" id="ARBA00001936"/>
    </source>
</evidence>
<dbReference type="CDD" id="cd03884">
    <property type="entry name" value="M20_bAS"/>
    <property type="match status" value="1"/>
</dbReference>
<name>A0A7V7PKS8_9HYPH</name>
<keyword evidence="11" id="KW-1185">Reference proteome</keyword>
<dbReference type="GO" id="GO:0046872">
    <property type="term" value="F:metal ion binding"/>
    <property type="evidence" value="ECO:0007669"/>
    <property type="project" value="UniProtKB-KW"/>
</dbReference>
<feature type="domain" description="Peptidase M20 dimerisation" evidence="9">
    <location>
        <begin position="217"/>
        <end position="315"/>
    </location>
</feature>
<feature type="binding site" evidence="8">
    <location>
        <position position="221"/>
    </location>
    <ligand>
        <name>allantoate</name>
        <dbReference type="ChEBI" id="CHEBI:17536"/>
    </ligand>
</feature>
<dbReference type="NCBIfam" id="TIGR01879">
    <property type="entry name" value="hydantase"/>
    <property type="match status" value="1"/>
</dbReference>
<feature type="binding site" evidence="7">
    <location>
        <position position="393"/>
    </location>
    <ligand>
        <name>Zn(2+)</name>
        <dbReference type="ChEBI" id="CHEBI:29105"/>
        <label>2</label>
    </ligand>
</feature>
<dbReference type="Gene3D" id="3.30.70.360">
    <property type="match status" value="1"/>
</dbReference>
<dbReference type="InterPro" id="IPR011650">
    <property type="entry name" value="Peptidase_M20_dimer"/>
</dbReference>
<dbReference type="PANTHER" id="PTHR32494">
    <property type="entry name" value="ALLANTOATE DEIMINASE-RELATED"/>
    <property type="match status" value="1"/>
</dbReference>
<feature type="binding site" evidence="7">
    <location>
        <position position="94"/>
    </location>
    <ligand>
        <name>Zn(2+)</name>
        <dbReference type="ChEBI" id="CHEBI:29105"/>
        <label>1</label>
    </ligand>
</feature>
<evidence type="ECO:0000313" key="10">
    <source>
        <dbReference type="EMBL" id="KAB0676415.1"/>
    </source>
</evidence>
<comment type="cofactor">
    <cofactor evidence="1">
        <name>Mn(2+)</name>
        <dbReference type="ChEBI" id="CHEBI:29035"/>
    </cofactor>
</comment>
<dbReference type="SUPFAM" id="SSF55031">
    <property type="entry name" value="Bacterial exopeptidase dimerisation domain"/>
    <property type="match status" value="1"/>
</dbReference>
<gene>
    <name evidence="10" type="ORF">F6X38_21195</name>
</gene>
<sequence length="422" mass="44785">MSANLPVRAHRIAADIEALAAITDPHRPYTRRAFTPRFLEGRDHVRRAMVAAGLETRIDAAGNLIGRRAGSEPGTGTIAVGSHTDTVPDGGRFDGVAGVVAGLEIARALRDNGVPLRHDFEVIDCLAEEVSVFGVSCIGSRSIAGVLPPEWLDRIAPEGGDAAGMTLYEGVRFVGGEPERLRTAKRGDLKAFLELHIEQGTVLEGERIDIGVVSAIAGITRIEVIVEGRADHAGTTPMGRRRDALVAASDFVTRLDALARQRAVDGEGHFAATVGEFRIQPNAANVVPSEARLLIDARAELREGMDAFFRDVEGLAAGIAAVHDVTVQPPRVVSDNRPTPSDDGLLTEIEAACDRLGATRRRMASGAGHDMAFFARVAPAAMVFIPCRDGRSHAPEEWAEADAIALGAAVLYETVIAIDAKG</sequence>
<dbReference type="PANTHER" id="PTHR32494:SF19">
    <property type="entry name" value="ALLANTOATE DEIMINASE-RELATED"/>
    <property type="match status" value="1"/>
</dbReference>
<dbReference type="InterPro" id="IPR036264">
    <property type="entry name" value="Bact_exopeptidase_dim_dom"/>
</dbReference>
<comment type="cofactor">
    <cofactor evidence="7">
        <name>Zn(2+)</name>
        <dbReference type="ChEBI" id="CHEBI:29105"/>
    </cofactor>
    <text evidence="7">Binds 2 Zn(2+) ions per subunit.</text>
</comment>
<comment type="subunit">
    <text evidence="3">Homodimer.</text>
</comment>
<dbReference type="AlphaFoldDB" id="A0A7V7PKS8"/>
<feature type="binding site" evidence="7">
    <location>
        <position position="94"/>
    </location>
    <ligand>
        <name>Zn(2+)</name>
        <dbReference type="ChEBI" id="CHEBI:29105"/>
        <label>2</label>
    </ligand>
</feature>
<accession>A0A7V7PKS8</accession>
<dbReference type="Pfam" id="PF01546">
    <property type="entry name" value="Peptidase_M20"/>
    <property type="match status" value="1"/>
</dbReference>
<keyword evidence="4 7" id="KW-0479">Metal-binding</keyword>
<evidence type="ECO:0000256" key="4">
    <source>
        <dbReference type="ARBA" id="ARBA00022723"/>
    </source>
</evidence>
<dbReference type="InterPro" id="IPR001261">
    <property type="entry name" value="ArgE/DapE_CS"/>
</dbReference>